<sequence length="92" mass="10588">MKKEKMAALTKKDNVLERKQVELQEKVTQKKDAALEKREAHLRELRDRLQAQNKKAKQVKLKKLLTGPPVPVPLGRGTQVFVGKDYSDSFFD</sequence>
<proteinExistence type="predicted"/>
<gene>
    <name evidence="2" type="ORF">Pcinc_040409</name>
</gene>
<dbReference type="EMBL" id="JAWQEG010007135">
    <property type="protein sequence ID" value="KAK3853031.1"/>
    <property type="molecule type" value="Genomic_DNA"/>
</dbReference>
<comment type="caution">
    <text evidence="2">The sequence shown here is derived from an EMBL/GenBank/DDBJ whole genome shotgun (WGS) entry which is preliminary data.</text>
</comment>
<dbReference type="AlphaFoldDB" id="A0AAE1EKU1"/>
<keyword evidence="3" id="KW-1185">Reference proteome</keyword>
<name>A0AAE1EKU1_PETCI</name>
<keyword evidence="1" id="KW-0175">Coiled coil</keyword>
<protein>
    <submittedName>
        <fullName evidence="2">Uncharacterized protein</fullName>
    </submittedName>
</protein>
<evidence type="ECO:0000313" key="2">
    <source>
        <dbReference type="EMBL" id="KAK3853031.1"/>
    </source>
</evidence>
<dbReference type="Gene3D" id="6.10.280.30">
    <property type="match status" value="1"/>
</dbReference>
<evidence type="ECO:0000313" key="3">
    <source>
        <dbReference type="Proteomes" id="UP001286313"/>
    </source>
</evidence>
<feature type="coiled-coil region" evidence="1">
    <location>
        <begin position="6"/>
        <end position="62"/>
    </location>
</feature>
<reference evidence="2" key="1">
    <citation type="submission" date="2023-10" db="EMBL/GenBank/DDBJ databases">
        <title>Genome assemblies of two species of porcelain crab, Petrolisthes cinctipes and Petrolisthes manimaculis (Anomura: Porcellanidae).</title>
        <authorList>
            <person name="Angst P."/>
        </authorList>
    </citation>
    <scope>NUCLEOTIDE SEQUENCE</scope>
    <source>
        <strain evidence="2">PB745_01</strain>
        <tissue evidence="2">Gill</tissue>
    </source>
</reference>
<dbReference type="Proteomes" id="UP001286313">
    <property type="component" value="Unassembled WGS sequence"/>
</dbReference>
<evidence type="ECO:0000256" key="1">
    <source>
        <dbReference type="SAM" id="Coils"/>
    </source>
</evidence>
<organism evidence="2 3">
    <name type="scientific">Petrolisthes cinctipes</name>
    <name type="common">Flat porcelain crab</name>
    <dbReference type="NCBI Taxonomy" id="88211"/>
    <lineage>
        <taxon>Eukaryota</taxon>
        <taxon>Metazoa</taxon>
        <taxon>Ecdysozoa</taxon>
        <taxon>Arthropoda</taxon>
        <taxon>Crustacea</taxon>
        <taxon>Multicrustacea</taxon>
        <taxon>Malacostraca</taxon>
        <taxon>Eumalacostraca</taxon>
        <taxon>Eucarida</taxon>
        <taxon>Decapoda</taxon>
        <taxon>Pleocyemata</taxon>
        <taxon>Anomura</taxon>
        <taxon>Galatheoidea</taxon>
        <taxon>Porcellanidae</taxon>
        <taxon>Petrolisthes</taxon>
    </lineage>
</organism>
<accession>A0AAE1EKU1</accession>